<dbReference type="InterPro" id="IPR010451">
    <property type="entry name" value="Acetoacetate_decarboxylase"/>
</dbReference>
<dbReference type="Pfam" id="PF06314">
    <property type="entry name" value="ADC"/>
    <property type="match status" value="1"/>
</dbReference>
<dbReference type="RefSeq" id="WP_213119456.1">
    <property type="nucleotide sequence ID" value="NZ_JAGYPF010000004.1"/>
</dbReference>
<dbReference type="GO" id="GO:0016829">
    <property type="term" value="F:lyase activity"/>
    <property type="evidence" value="ECO:0007669"/>
    <property type="project" value="InterPro"/>
</dbReference>
<comment type="caution">
    <text evidence="1">The sequence shown here is derived from an EMBL/GenBank/DDBJ whole genome shotgun (WGS) entry which is preliminary data.</text>
</comment>
<keyword evidence="2" id="KW-1185">Reference proteome</keyword>
<evidence type="ECO:0000313" key="2">
    <source>
        <dbReference type="Proteomes" id="UP000679749"/>
    </source>
</evidence>
<name>A0A942U8N1_9BACI</name>
<dbReference type="SUPFAM" id="SSF160104">
    <property type="entry name" value="Acetoacetate decarboxylase-like"/>
    <property type="match status" value="1"/>
</dbReference>
<dbReference type="Proteomes" id="UP000679749">
    <property type="component" value="Unassembled WGS sequence"/>
</dbReference>
<reference evidence="1" key="1">
    <citation type="submission" date="2021-05" db="EMBL/GenBank/DDBJ databases">
        <title>Novel Bacillus species.</title>
        <authorList>
            <person name="Liu G."/>
        </authorList>
    </citation>
    <scope>NUCLEOTIDE SEQUENCE</scope>
    <source>
        <strain evidence="1">FJAT-49825</strain>
    </source>
</reference>
<evidence type="ECO:0000313" key="1">
    <source>
        <dbReference type="EMBL" id="MBS4214957.1"/>
    </source>
</evidence>
<accession>A0A942U8N1</accession>
<sequence length="271" mass="30094">MPEYISGKLKPENFGFVGPVNSPPIDPPPYYFRGVEALNFVYETDSEAAAAILPEGLMLPEKTATAVVTFNLFHFSTVGCYGEAIFGINCFWENEPVVYYDTILVDNEVGLITGREPYGFSKLFANIQFERENNLISAYAERPTGKRLITGVVRPRDVHEPTPSIPAVTLKVIPSPEEGAPPEVCELVMVRTEKSEVIGSDGRVEVFTGPGNITFDSNSVLNPFFKLPIQKMVRSSWGKYNYTLPYGKVIKRYEPKTSAVCDPNGVPQPRE</sequence>
<dbReference type="EMBL" id="JAGYPF010000004">
    <property type="protein sequence ID" value="MBS4214957.1"/>
    <property type="molecule type" value="Genomic_DNA"/>
</dbReference>
<gene>
    <name evidence="1" type="ORF">KHA99_21150</name>
</gene>
<protein>
    <submittedName>
        <fullName evidence="1">Acetoacetate decarboxylase family protein</fullName>
    </submittedName>
</protein>
<organism evidence="1 2">
    <name type="scientific">Neobacillus rhizophilus</name>
    <dbReference type="NCBI Taxonomy" id="2833579"/>
    <lineage>
        <taxon>Bacteria</taxon>
        <taxon>Bacillati</taxon>
        <taxon>Bacillota</taxon>
        <taxon>Bacilli</taxon>
        <taxon>Bacillales</taxon>
        <taxon>Bacillaceae</taxon>
        <taxon>Neobacillus</taxon>
    </lineage>
</organism>
<proteinExistence type="predicted"/>
<dbReference type="InterPro" id="IPR023375">
    <property type="entry name" value="ADC_dom_sf"/>
</dbReference>
<dbReference type="AlphaFoldDB" id="A0A942U8N1"/>
<dbReference type="Gene3D" id="2.40.400.10">
    <property type="entry name" value="Acetoacetate decarboxylase-like"/>
    <property type="match status" value="1"/>
</dbReference>